<evidence type="ECO:0000313" key="2">
    <source>
        <dbReference type="Proteomes" id="UP000014071"/>
    </source>
</evidence>
<dbReference type="EMBL" id="DF238776">
    <property type="protein sequence ID" value="GAC93510.1"/>
    <property type="molecule type" value="Genomic_DNA"/>
</dbReference>
<dbReference type="HOGENOM" id="CLU_2723290_0_0_1"/>
<dbReference type="Proteomes" id="UP000014071">
    <property type="component" value="Unassembled WGS sequence"/>
</dbReference>
<proteinExistence type="predicted"/>
<dbReference type="GeneID" id="24106376"/>
<accession>R9P5Y0</accession>
<dbReference type="AlphaFoldDB" id="R9P5Y0"/>
<name>R9P5Y0_PSEHS</name>
<sequence length="72" mass="8142">MLGRAFYLPFAGVMRQYLGRISCQRFACRCYLDPEKVDFDACFGLTKSDDDGRNDVISDEHKRCTSGEVPGL</sequence>
<dbReference type="RefSeq" id="XP_012187097.1">
    <property type="nucleotide sequence ID" value="XM_012331707.1"/>
</dbReference>
<reference evidence="2" key="1">
    <citation type="journal article" date="2013" name="Genome Announc.">
        <title>Draft genome sequence of the basidiomycetous yeast-like fungus Pseudozyma hubeiensis SY62, which produces an abundant amount of the biosurfactant mannosylerythritol lipids.</title>
        <authorList>
            <person name="Konishi M."/>
            <person name="Hatada Y."/>
            <person name="Horiuchi J."/>
        </authorList>
    </citation>
    <scope>NUCLEOTIDE SEQUENCE [LARGE SCALE GENOMIC DNA]</scope>
    <source>
        <strain evidence="2">SY62</strain>
    </source>
</reference>
<keyword evidence="2" id="KW-1185">Reference proteome</keyword>
<gene>
    <name evidence="1" type="ORF">PHSY_001075</name>
</gene>
<protein>
    <submittedName>
        <fullName evidence="1">Uncharacterized protein</fullName>
    </submittedName>
</protein>
<evidence type="ECO:0000313" key="1">
    <source>
        <dbReference type="EMBL" id="GAC93510.1"/>
    </source>
</evidence>
<organism evidence="1 2">
    <name type="scientific">Pseudozyma hubeiensis (strain SY62)</name>
    <name type="common">Yeast</name>
    <dbReference type="NCBI Taxonomy" id="1305764"/>
    <lineage>
        <taxon>Eukaryota</taxon>
        <taxon>Fungi</taxon>
        <taxon>Dikarya</taxon>
        <taxon>Basidiomycota</taxon>
        <taxon>Ustilaginomycotina</taxon>
        <taxon>Ustilaginomycetes</taxon>
        <taxon>Ustilaginales</taxon>
        <taxon>Ustilaginaceae</taxon>
        <taxon>Pseudozyma</taxon>
    </lineage>
</organism>